<dbReference type="AlphaFoldDB" id="A0A6C0L048"/>
<dbReference type="EMBL" id="MN741005">
    <property type="protein sequence ID" value="QHU22287.1"/>
    <property type="molecule type" value="Genomic_DNA"/>
</dbReference>
<protein>
    <submittedName>
        <fullName evidence="2">Uncharacterized protein</fullName>
    </submittedName>
</protein>
<proteinExistence type="predicted"/>
<feature type="region of interest" description="Disordered" evidence="1">
    <location>
        <begin position="137"/>
        <end position="168"/>
    </location>
</feature>
<feature type="compositionally biased region" description="Polar residues" evidence="1">
    <location>
        <begin position="156"/>
        <end position="168"/>
    </location>
</feature>
<reference evidence="2" key="1">
    <citation type="journal article" date="2020" name="Nature">
        <title>Giant virus diversity and host interactions through global metagenomics.</title>
        <authorList>
            <person name="Schulz F."/>
            <person name="Roux S."/>
            <person name="Paez-Espino D."/>
            <person name="Jungbluth S."/>
            <person name="Walsh D.A."/>
            <person name="Denef V.J."/>
            <person name="McMahon K.D."/>
            <person name="Konstantinidis K.T."/>
            <person name="Eloe-Fadrosh E.A."/>
            <person name="Kyrpides N.C."/>
            <person name="Woyke T."/>
        </authorList>
    </citation>
    <scope>NUCLEOTIDE SEQUENCE</scope>
    <source>
        <strain evidence="2">GVMAG-S-ERX555907-102</strain>
    </source>
</reference>
<evidence type="ECO:0000256" key="1">
    <source>
        <dbReference type="SAM" id="MobiDB-lite"/>
    </source>
</evidence>
<name>A0A6C0L048_9ZZZZ</name>
<accession>A0A6C0L048</accession>
<organism evidence="2">
    <name type="scientific">viral metagenome</name>
    <dbReference type="NCBI Taxonomy" id="1070528"/>
    <lineage>
        <taxon>unclassified sequences</taxon>
        <taxon>metagenomes</taxon>
        <taxon>organismal metagenomes</taxon>
    </lineage>
</organism>
<feature type="compositionally biased region" description="Basic and acidic residues" evidence="1">
    <location>
        <begin position="146"/>
        <end position="155"/>
    </location>
</feature>
<sequence length="239" mass="26004">MLFKTNLTEILLLLSVVILFAWIGAARQAIVPYNLDIVESMTPETEVPGCSGHSNVPGCHDTVYSDYDPYSYDSNYILKTQVVPPVCPACPSVINNHKHGDNLYDGLVDGSGNSIVQTSTEINQQTQVSNASVENTTINNNAVNTDKSDTQDKPSKMNNSFGTNNGSSDAILKRQRAYYDRENASEAVSGQCPPCPACERCPEPAFTCEKVVNYKSPSSKQYLPMPVLNDFSSFPSASS</sequence>
<evidence type="ECO:0000313" key="2">
    <source>
        <dbReference type="EMBL" id="QHU22287.1"/>
    </source>
</evidence>